<dbReference type="NCBIfam" id="TIGR01499">
    <property type="entry name" value="folC"/>
    <property type="match status" value="1"/>
</dbReference>
<keyword evidence="12 23" id="KW-0547">Nucleotide-binding</keyword>
<proteinExistence type="inferred from homology"/>
<dbReference type="InterPro" id="IPR013221">
    <property type="entry name" value="Mur_ligase_cen"/>
</dbReference>
<comment type="pathway">
    <text evidence="3">Cofactor biosynthesis; tetrahydrofolate biosynthesis; 7,8-dihydrofolate from 2-amino-4-hydroxy-6-hydroxymethyl-7,8-dihydropteridine diphosphate and 4-aminobenzoate: step 2/2.</text>
</comment>
<evidence type="ECO:0000256" key="20">
    <source>
        <dbReference type="ARBA" id="ARBA00047808"/>
    </source>
</evidence>
<keyword evidence="13 23" id="KW-0067">ATP-binding</keyword>
<evidence type="ECO:0000259" key="24">
    <source>
        <dbReference type="Pfam" id="PF02875"/>
    </source>
</evidence>
<dbReference type="InterPro" id="IPR001645">
    <property type="entry name" value="Folylpolyglutamate_synth"/>
</dbReference>
<dbReference type="GO" id="GO:0005737">
    <property type="term" value="C:cytoplasm"/>
    <property type="evidence" value="ECO:0007669"/>
    <property type="project" value="TreeGrafter"/>
</dbReference>
<evidence type="ECO:0000256" key="18">
    <source>
        <dbReference type="ARBA" id="ARBA00032510"/>
    </source>
</evidence>
<comment type="catalytic activity">
    <reaction evidence="19">
        <text>(6S)-5,6,7,8-tetrahydrofolyl-(gamma-L-Glu)(n) + L-glutamate + ATP = (6S)-5,6,7,8-tetrahydrofolyl-(gamma-L-Glu)(n+1) + ADP + phosphate + H(+)</text>
        <dbReference type="Rhea" id="RHEA:10580"/>
        <dbReference type="Rhea" id="RHEA-COMP:14738"/>
        <dbReference type="Rhea" id="RHEA-COMP:14740"/>
        <dbReference type="ChEBI" id="CHEBI:15378"/>
        <dbReference type="ChEBI" id="CHEBI:29985"/>
        <dbReference type="ChEBI" id="CHEBI:30616"/>
        <dbReference type="ChEBI" id="CHEBI:43474"/>
        <dbReference type="ChEBI" id="CHEBI:141005"/>
        <dbReference type="ChEBI" id="CHEBI:456216"/>
        <dbReference type="EC" id="6.3.2.17"/>
    </reaction>
</comment>
<comment type="function">
    <text evidence="2">Functions in two distinct reactions of the de novo folate biosynthetic pathway. Catalyzes the addition of a glutamate residue to dihydropteroate (7,8-dihydropteroate or H2Pte) to form dihydrofolate (7,8-dihydrofolate monoglutamate or H2Pte-Glu). Also catalyzes successive additions of L-glutamate to tetrahydrofolate or 10-formyltetrahydrofolate or 5,10-methylenetetrahydrofolate, leading to folylpolyglutamate derivatives.</text>
</comment>
<dbReference type="InterPro" id="IPR036565">
    <property type="entry name" value="Mur-like_cat_sf"/>
</dbReference>
<keyword evidence="10 23" id="KW-0436">Ligase</keyword>
<organism evidence="26 27">
    <name type="scientific">Vibrio albus</name>
    <dbReference type="NCBI Taxonomy" id="2200953"/>
    <lineage>
        <taxon>Bacteria</taxon>
        <taxon>Pseudomonadati</taxon>
        <taxon>Pseudomonadota</taxon>
        <taxon>Gammaproteobacteria</taxon>
        <taxon>Vibrionales</taxon>
        <taxon>Vibrionaceae</taxon>
        <taxon>Vibrio</taxon>
    </lineage>
</organism>
<comment type="caution">
    <text evidence="26">The sequence shown here is derived from an EMBL/GenBank/DDBJ whole genome shotgun (WGS) entry which is preliminary data.</text>
</comment>
<evidence type="ECO:0000256" key="15">
    <source>
        <dbReference type="ARBA" id="ARBA00022909"/>
    </source>
</evidence>
<dbReference type="PROSITE" id="PS01012">
    <property type="entry name" value="FOLYLPOLYGLU_SYNT_2"/>
    <property type="match status" value="1"/>
</dbReference>
<dbReference type="EC" id="6.3.2.17" evidence="8"/>
<evidence type="ECO:0000256" key="14">
    <source>
        <dbReference type="ARBA" id="ARBA00022842"/>
    </source>
</evidence>
<dbReference type="SUPFAM" id="SSF53244">
    <property type="entry name" value="MurD-like peptide ligases, peptide-binding domain"/>
    <property type="match status" value="1"/>
</dbReference>
<dbReference type="PROSITE" id="PS01011">
    <property type="entry name" value="FOLYLPOLYGLU_SYNT_1"/>
    <property type="match status" value="1"/>
</dbReference>
<evidence type="ECO:0000256" key="16">
    <source>
        <dbReference type="ARBA" id="ARBA00030048"/>
    </source>
</evidence>
<dbReference type="Gene3D" id="3.90.190.20">
    <property type="entry name" value="Mur ligase, C-terminal domain"/>
    <property type="match status" value="1"/>
</dbReference>
<evidence type="ECO:0000256" key="13">
    <source>
        <dbReference type="ARBA" id="ARBA00022840"/>
    </source>
</evidence>
<dbReference type="EMBL" id="QFWT01000001">
    <property type="protein sequence ID" value="PWI35066.1"/>
    <property type="molecule type" value="Genomic_DNA"/>
</dbReference>
<evidence type="ECO:0000313" key="26">
    <source>
        <dbReference type="EMBL" id="PWI35066.1"/>
    </source>
</evidence>
<sequence>MSQQTIPQATSSLAMWLDYLENIHTSAIDLGLERVQQVAEQAHLLHPQAKVITVAGTNGKGSTCALLESILLDAGYSVGVYSSPHLIRYNERVRINGHPLPDSKHTEAFAYIEEHRADTSLSFFEFGTLAALRLFETEQVDVILLEVGLGGRLDATNILEHDVAVVTSIAKDHVDWLGDDINVIAQEKAGIFRAGKPAICGQPDAPYTIAAYADEIGANLYQVDYQFQYEQVGDIWNWKSGPFDLSDLPVPSLPLPNAATALMALGVSGLDISDVNIVNGLKNAKLAGRMQKVSHSPCVILDVAHNPHSAAYLAKRIQQCYPDRKIHCVLGMLEDKDIPGTIKELSNVVSCWYPCSLSGPRAASAELLSEALPAGNKLKTFSTPTHGFKYALTKVAKDDVIIVAGSFVTVSDVLVYLQLQRSSSSGGK</sequence>
<feature type="domain" description="Mur ligase central" evidence="25">
    <location>
        <begin position="54"/>
        <end position="196"/>
    </location>
</feature>
<dbReference type="Pfam" id="PF02875">
    <property type="entry name" value="Mur_ligase_C"/>
    <property type="match status" value="1"/>
</dbReference>
<comment type="catalytic activity">
    <reaction evidence="21">
        <text>(6R)-5,10-methylenetetrahydrofolyl-(gamma-L-Glu)(n) + L-glutamate + ATP = (6R)-5,10-methylenetetrahydrofolyl-(gamma-L-Glu)(n+1) + ADP + phosphate + H(+)</text>
        <dbReference type="Rhea" id="RHEA:51912"/>
        <dbReference type="Rhea" id="RHEA-COMP:13257"/>
        <dbReference type="Rhea" id="RHEA-COMP:13258"/>
        <dbReference type="ChEBI" id="CHEBI:15378"/>
        <dbReference type="ChEBI" id="CHEBI:29985"/>
        <dbReference type="ChEBI" id="CHEBI:30616"/>
        <dbReference type="ChEBI" id="CHEBI:43474"/>
        <dbReference type="ChEBI" id="CHEBI:136572"/>
        <dbReference type="ChEBI" id="CHEBI:456216"/>
        <dbReference type="EC" id="6.3.2.17"/>
    </reaction>
</comment>
<keyword evidence="14" id="KW-0460">Magnesium</keyword>
<evidence type="ECO:0000256" key="2">
    <source>
        <dbReference type="ARBA" id="ARBA00002714"/>
    </source>
</evidence>
<dbReference type="RefSeq" id="WP_109318218.1">
    <property type="nucleotide sequence ID" value="NZ_QFWT01000001.1"/>
</dbReference>
<dbReference type="OrthoDB" id="9809356at2"/>
<keyword evidence="11" id="KW-0479">Metal-binding</keyword>
<feature type="domain" description="Mur ligase C-terminal" evidence="24">
    <location>
        <begin position="288"/>
        <end position="407"/>
    </location>
</feature>
<dbReference type="PANTHER" id="PTHR11136">
    <property type="entry name" value="FOLYLPOLYGLUTAMATE SYNTHASE-RELATED"/>
    <property type="match status" value="1"/>
</dbReference>
<evidence type="ECO:0000256" key="10">
    <source>
        <dbReference type="ARBA" id="ARBA00022598"/>
    </source>
</evidence>
<dbReference type="AlphaFoldDB" id="A0A2U3BE42"/>
<dbReference type="PIRSF" id="PIRSF001563">
    <property type="entry name" value="Folylpolyglu_synth"/>
    <property type="match status" value="1"/>
</dbReference>
<dbReference type="NCBIfam" id="NF008101">
    <property type="entry name" value="PRK10846.1"/>
    <property type="match status" value="1"/>
</dbReference>
<evidence type="ECO:0000256" key="19">
    <source>
        <dbReference type="ARBA" id="ARBA00047493"/>
    </source>
</evidence>
<evidence type="ECO:0000256" key="7">
    <source>
        <dbReference type="ARBA" id="ARBA00013023"/>
    </source>
</evidence>
<dbReference type="GO" id="GO:0046872">
    <property type="term" value="F:metal ion binding"/>
    <property type="evidence" value="ECO:0007669"/>
    <property type="project" value="UniProtKB-KW"/>
</dbReference>
<evidence type="ECO:0000313" key="27">
    <source>
        <dbReference type="Proteomes" id="UP000245362"/>
    </source>
</evidence>
<comment type="pathway">
    <text evidence="4">Cofactor biosynthesis; tetrahydrofolylpolyglutamate biosynthesis.</text>
</comment>
<dbReference type="InterPro" id="IPR004101">
    <property type="entry name" value="Mur_ligase_C"/>
</dbReference>
<dbReference type="UniPathway" id="UPA00077">
    <property type="reaction ID" value="UER00157"/>
</dbReference>
<keyword evidence="15" id="KW-0289">Folate biosynthesis</keyword>
<evidence type="ECO:0000256" key="4">
    <source>
        <dbReference type="ARBA" id="ARBA00005150"/>
    </source>
</evidence>
<keyword evidence="27" id="KW-1185">Reference proteome</keyword>
<gene>
    <name evidence="26" type="ORF">DI392_01960</name>
</gene>
<accession>A0A2U3BE42</accession>
<comment type="catalytic activity">
    <reaction evidence="20">
        <text>10-formyltetrahydrofolyl-(gamma-L-Glu)(n) + L-glutamate + ATP = 10-formyltetrahydrofolyl-(gamma-L-Glu)(n+1) + ADP + phosphate + H(+)</text>
        <dbReference type="Rhea" id="RHEA:51904"/>
        <dbReference type="Rhea" id="RHEA-COMP:13088"/>
        <dbReference type="Rhea" id="RHEA-COMP:14300"/>
        <dbReference type="ChEBI" id="CHEBI:15378"/>
        <dbReference type="ChEBI" id="CHEBI:29985"/>
        <dbReference type="ChEBI" id="CHEBI:30616"/>
        <dbReference type="ChEBI" id="CHEBI:43474"/>
        <dbReference type="ChEBI" id="CHEBI:134413"/>
        <dbReference type="ChEBI" id="CHEBI:456216"/>
        <dbReference type="EC" id="6.3.2.17"/>
    </reaction>
</comment>
<dbReference type="GO" id="GO:0008841">
    <property type="term" value="F:dihydrofolate synthase activity"/>
    <property type="evidence" value="ECO:0007669"/>
    <property type="project" value="UniProtKB-EC"/>
</dbReference>
<dbReference type="GO" id="GO:0005524">
    <property type="term" value="F:ATP binding"/>
    <property type="evidence" value="ECO:0007669"/>
    <property type="project" value="UniProtKB-KW"/>
</dbReference>
<protein>
    <recommendedName>
        <fullName evidence="9">Dihydrofolate synthase/folylpolyglutamate synthase</fullName>
        <ecNumber evidence="7">6.3.2.12</ecNumber>
        <ecNumber evidence="8">6.3.2.17</ecNumber>
    </recommendedName>
    <alternativeName>
        <fullName evidence="18">Folylpoly-gamma-glutamate synthetase-dihydrofolate synthetase</fullName>
    </alternativeName>
    <alternativeName>
        <fullName evidence="16">Folylpolyglutamate synthetase</fullName>
    </alternativeName>
    <alternativeName>
        <fullName evidence="17">Tetrahydrofolylpolyglutamate synthase</fullName>
    </alternativeName>
</protein>
<evidence type="ECO:0000256" key="8">
    <source>
        <dbReference type="ARBA" id="ARBA00013025"/>
    </source>
</evidence>
<dbReference type="PANTHER" id="PTHR11136:SF0">
    <property type="entry name" value="DIHYDROFOLATE SYNTHETASE-RELATED"/>
    <property type="match status" value="1"/>
</dbReference>
<reference evidence="26 27" key="1">
    <citation type="submission" date="2018-05" db="EMBL/GenBank/DDBJ databases">
        <title>Vibrio limimaris sp. nov., isolated from marine sediment.</title>
        <authorList>
            <person name="Li C.-M."/>
        </authorList>
    </citation>
    <scope>NUCLEOTIDE SEQUENCE [LARGE SCALE GENOMIC DNA]</scope>
    <source>
        <strain evidence="26 27">E4404</strain>
    </source>
</reference>
<evidence type="ECO:0000256" key="21">
    <source>
        <dbReference type="ARBA" id="ARBA00049035"/>
    </source>
</evidence>
<comment type="catalytic activity">
    <reaction evidence="22">
        <text>7,8-dihydropteroate + L-glutamate + ATP = 7,8-dihydrofolate + ADP + phosphate + H(+)</text>
        <dbReference type="Rhea" id="RHEA:23584"/>
        <dbReference type="ChEBI" id="CHEBI:15378"/>
        <dbReference type="ChEBI" id="CHEBI:17839"/>
        <dbReference type="ChEBI" id="CHEBI:29985"/>
        <dbReference type="ChEBI" id="CHEBI:30616"/>
        <dbReference type="ChEBI" id="CHEBI:43474"/>
        <dbReference type="ChEBI" id="CHEBI:57451"/>
        <dbReference type="ChEBI" id="CHEBI:456216"/>
        <dbReference type="EC" id="6.3.2.12"/>
    </reaction>
</comment>
<evidence type="ECO:0000256" key="1">
    <source>
        <dbReference type="ARBA" id="ARBA00001946"/>
    </source>
</evidence>
<dbReference type="Proteomes" id="UP000245362">
    <property type="component" value="Unassembled WGS sequence"/>
</dbReference>
<evidence type="ECO:0000259" key="25">
    <source>
        <dbReference type="Pfam" id="PF08245"/>
    </source>
</evidence>
<comment type="similarity">
    <text evidence="5 23">Belongs to the folylpolyglutamate synthase family.</text>
</comment>
<dbReference type="EC" id="6.3.2.12" evidence="7"/>
<evidence type="ECO:0000256" key="12">
    <source>
        <dbReference type="ARBA" id="ARBA00022741"/>
    </source>
</evidence>
<evidence type="ECO:0000256" key="5">
    <source>
        <dbReference type="ARBA" id="ARBA00008276"/>
    </source>
</evidence>
<dbReference type="FunFam" id="3.40.1190.10:FF:000004">
    <property type="entry name" value="Dihydrofolate synthase/folylpolyglutamate synthase"/>
    <property type="match status" value="1"/>
</dbReference>
<dbReference type="GO" id="GO:0004326">
    <property type="term" value="F:tetrahydrofolylpolyglutamate synthase activity"/>
    <property type="evidence" value="ECO:0007669"/>
    <property type="project" value="UniProtKB-EC"/>
</dbReference>
<comment type="cofactor">
    <cofactor evidence="1">
        <name>Mg(2+)</name>
        <dbReference type="ChEBI" id="CHEBI:18420"/>
    </cofactor>
</comment>
<dbReference type="Gene3D" id="3.40.1190.10">
    <property type="entry name" value="Mur-like, catalytic domain"/>
    <property type="match status" value="1"/>
</dbReference>
<evidence type="ECO:0000256" key="6">
    <source>
        <dbReference type="ARBA" id="ARBA00011245"/>
    </source>
</evidence>
<evidence type="ECO:0000256" key="23">
    <source>
        <dbReference type="PIRNR" id="PIRNR001563"/>
    </source>
</evidence>
<evidence type="ECO:0000256" key="17">
    <source>
        <dbReference type="ARBA" id="ARBA00030592"/>
    </source>
</evidence>
<dbReference type="InterPro" id="IPR018109">
    <property type="entry name" value="Folylpolyglutamate_synth_CS"/>
</dbReference>
<dbReference type="SUPFAM" id="SSF53623">
    <property type="entry name" value="MurD-like peptide ligases, catalytic domain"/>
    <property type="match status" value="1"/>
</dbReference>
<evidence type="ECO:0000256" key="3">
    <source>
        <dbReference type="ARBA" id="ARBA00004799"/>
    </source>
</evidence>
<evidence type="ECO:0000256" key="22">
    <source>
        <dbReference type="ARBA" id="ARBA00049161"/>
    </source>
</evidence>
<name>A0A2U3BE42_9VIBR</name>
<dbReference type="GO" id="GO:0046654">
    <property type="term" value="P:tetrahydrofolate biosynthetic process"/>
    <property type="evidence" value="ECO:0007669"/>
    <property type="project" value="UniProtKB-UniPathway"/>
</dbReference>
<evidence type="ECO:0000256" key="11">
    <source>
        <dbReference type="ARBA" id="ARBA00022723"/>
    </source>
</evidence>
<dbReference type="Pfam" id="PF08245">
    <property type="entry name" value="Mur_ligase_M"/>
    <property type="match status" value="1"/>
</dbReference>
<comment type="subunit">
    <text evidence="6">Monomer.</text>
</comment>
<dbReference type="GO" id="GO:0046656">
    <property type="term" value="P:folic acid biosynthetic process"/>
    <property type="evidence" value="ECO:0007669"/>
    <property type="project" value="UniProtKB-KW"/>
</dbReference>
<evidence type="ECO:0000256" key="9">
    <source>
        <dbReference type="ARBA" id="ARBA00019357"/>
    </source>
</evidence>
<dbReference type="InterPro" id="IPR036615">
    <property type="entry name" value="Mur_ligase_C_dom_sf"/>
</dbReference>